<protein>
    <submittedName>
        <fullName evidence="2">Uncharacterized protein DUF2075</fullName>
    </submittedName>
</protein>
<gene>
    <name evidence="2" type="ORF">CLW00_101261</name>
</gene>
<evidence type="ECO:0000313" key="3">
    <source>
        <dbReference type="Proteomes" id="UP000238157"/>
    </source>
</evidence>
<comment type="caution">
    <text evidence="2">The sequence shown here is derived from an EMBL/GenBank/DDBJ whole genome shotgun (WGS) entry which is preliminary data.</text>
</comment>
<dbReference type="Gene3D" id="3.40.50.300">
    <property type="entry name" value="P-loop containing nucleotide triphosphate hydrolases"/>
    <property type="match status" value="2"/>
</dbReference>
<dbReference type="InterPro" id="IPR018647">
    <property type="entry name" value="SLFN_3-like_DNA/RNA_helicase"/>
</dbReference>
<sequence>MKEVNLLSVLNADKSLSEPLRSNFFEHYGIKEKLGEFQDLDVLVNELLVHRLEISMLDSFYLGYLIPQISKEFDLLRIGDSNIINIELKSVNTGEAILKQLLRNKYYLSFFKKDIRLFSFVSSEKKLYTLERNSELKEFDIKELAKLLHRQKIEEVENIDKLFNPSNYLVSPFNSTNNFLEKKYFLTGQQEEFKKSILLGINMAEASYFSISGEAGTGKTLLIYDIARELKENNKRVLIVHVGNLNEGHFFLIDAFQWEIISIKQYKETDFSTYDLVIIDETQRIYPKQLRDIISKIDAIGNNCIFSHDIKQVLQKSEEENNIPELIKKETKAQSFRLSKKIRSNLHITSFISSLFNKSINNKAIDKSCIEIKFFDSYQVTKAYLNFKTEKGWKAINYTPSSFNKYPYDSYAIDFTESVHGVIGQEFDKVIAVIDDHLSYEGNELGTVKRGKKFYYSLDKMLFQTMTRAKNKLCIVIINNPSVLDRCLSILNGQ</sequence>
<accession>A0A2T0WV90</accession>
<name>A0A2T0WV90_9BACT</name>
<dbReference type="OrthoDB" id="1411900at2"/>
<dbReference type="AlphaFoldDB" id="A0A2T0WV90"/>
<feature type="domain" description="Schlafen group 3-like DNA/RNA helicase" evidence="1">
    <location>
        <begin position="209"/>
        <end position="391"/>
    </location>
</feature>
<dbReference type="SUPFAM" id="SSF52540">
    <property type="entry name" value="P-loop containing nucleoside triphosphate hydrolases"/>
    <property type="match status" value="1"/>
</dbReference>
<evidence type="ECO:0000313" key="2">
    <source>
        <dbReference type="EMBL" id="PRY90597.1"/>
    </source>
</evidence>
<organism evidence="2 3">
    <name type="scientific">Mongoliibacter ruber</name>
    <dbReference type="NCBI Taxonomy" id="1750599"/>
    <lineage>
        <taxon>Bacteria</taxon>
        <taxon>Pseudomonadati</taxon>
        <taxon>Bacteroidota</taxon>
        <taxon>Cytophagia</taxon>
        <taxon>Cytophagales</taxon>
        <taxon>Cyclobacteriaceae</taxon>
        <taxon>Mongoliibacter</taxon>
    </lineage>
</organism>
<dbReference type="Proteomes" id="UP000238157">
    <property type="component" value="Unassembled WGS sequence"/>
</dbReference>
<dbReference type="RefSeq" id="WP_106131837.1">
    <property type="nucleotide sequence ID" value="NZ_PVTR01000001.1"/>
</dbReference>
<dbReference type="CDD" id="cd00009">
    <property type="entry name" value="AAA"/>
    <property type="match status" value="1"/>
</dbReference>
<proteinExistence type="predicted"/>
<dbReference type="EMBL" id="PVTR01000001">
    <property type="protein sequence ID" value="PRY90597.1"/>
    <property type="molecule type" value="Genomic_DNA"/>
</dbReference>
<keyword evidence="3" id="KW-1185">Reference proteome</keyword>
<dbReference type="InterPro" id="IPR027417">
    <property type="entry name" value="P-loop_NTPase"/>
</dbReference>
<reference evidence="2 3" key="1">
    <citation type="submission" date="2018-03" db="EMBL/GenBank/DDBJ databases">
        <title>Genomic Encyclopedia of Archaeal and Bacterial Type Strains, Phase II (KMG-II): from individual species to whole genera.</title>
        <authorList>
            <person name="Goeker M."/>
        </authorList>
    </citation>
    <scope>NUCLEOTIDE SEQUENCE [LARGE SCALE GENOMIC DNA]</scope>
    <source>
        <strain evidence="2 3">DSM 27929</strain>
    </source>
</reference>
<dbReference type="Pfam" id="PF09848">
    <property type="entry name" value="SLFN-g3_helicase"/>
    <property type="match status" value="1"/>
</dbReference>
<evidence type="ECO:0000259" key="1">
    <source>
        <dbReference type="Pfam" id="PF09848"/>
    </source>
</evidence>